<feature type="region of interest" description="Disordered" evidence="9">
    <location>
        <begin position="1"/>
        <end position="69"/>
    </location>
</feature>
<dbReference type="Ensembl" id="ENSLLET00000024682.1">
    <property type="protein sequence ID" value="ENSLLEP00000023772.1"/>
    <property type="gene ID" value="ENSLLEG00000015123.1"/>
</dbReference>
<reference evidence="13" key="1">
    <citation type="submission" date="2025-08" db="UniProtKB">
        <authorList>
            <consortium name="Ensembl"/>
        </authorList>
    </citation>
    <scope>IDENTIFICATION</scope>
</reference>
<evidence type="ECO:0000256" key="1">
    <source>
        <dbReference type="ARBA" id="ARBA00022588"/>
    </source>
</evidence>
<dbReference type="PROSITE" id="PS50119">
    <property type="entry name" value="ZF_BBOX"/>
    <property type="match status" value="1"/>
</dbReference>
<evidence type="ECO:0000256" key="2">
    <source>
        <dbReference type="ARBA" id="ARBA00022723"/>
    </source>
</evidence>
<dbReference type="GO" id="GO:0005737">
    <property type="term" value="C:cytoplasm"/>
    <property type="evidence" value="ECO:0007669"/>
    <property type="project" value="UniProtKB-ARBA"/>
</dbReference>
<feature type="domain" description="B30.2/SPRY" evidence="12">
    <location>
        <begin position="397"/>
        <end position="588"/>
    </location>
</feature>
<keyword evidence="6 8" id="KW-0175">Coiled coil</keyword>
<evidence type="ECO:0000256" key="4">
    <source>
        <dbReference type="ARBA" id="ARBA00022833"/>
    </source>
</evidence>
<evidence type="ECO:0000256" key="9">
    <source>
        <dbReference type="SAM" id="MobiDB-lite"/>
    </source>
</evidence>
<keyword evidence="1" id="KW-0399">Innate immunity</keyword>
<dbReference type="SMART" id="SM00502">
    <property type="entry name" value="BBC"/>
    <property type="match status" value="1"/>
</dbReference>
<evidence type="ECO:0000313" key="13">
    <source>
        <dbReference type="Ensembl" id="ENSLLEP00000023772.1"/>
    </source>
</evidence>
<dbReference type="PROSITE" id="PS50188">
    <property type="entry name" value="B302_SPRY"/>
    <property type="match status" value="1"/>
</dbReference>
<dbReference type="Pfam" id="PF15227">
    <property type="entry name" value="zf-C3HC4_4"/>
    <property type="match status" value="1"/>
</dbReference>
<dbReference type="Gene3D" id="4.10.830.40">
    <property type="match status" value="1"/>
</dbReference>
<dbReference type="PROSITE" id="PS50089">
    <property type="entry name" value="ZF_RING_2"/>
    <property type="match status" value="1"/>
</dbReference>
<dbReference type="AlphaFoldDB" id="A0A8C5W7P9"/>
<dbReference type="InterPro" id="IPR017907">
    <property type="entry name" value="Znf_RING_CS"/>
</dbReference>
<dbReference type="SMART" id="SM00589">
    <property type="entry name" value="PRY"/>
    <property type="match status" value="1"/>
</dbReference>
<dbReference type="SMART" id="SM00449">
    <property type="entry name" value="SPRY"/>
    <property type="match status" value="1"/>
</dbReference>
<evidence type="ECO:0000259" key="12">
    <source>
        <dbReference type="PROSITE" id="PS50188"/>
    </source>
</evidence>
<feature type="domain" description="RING-type" evidence="10">
    <location>
        <begin position="83"/>
        <end position="126"/>
    </location>
</feature>
<evidence type="ECO:0000259" key="11">
    <source>
        <dbReference type="PROSITE" id="PS50119"/>
    </source>
</evidence>
<keyword evidence="2" id="KW-0479">Metal-binding</keyword>
<dbReference type="GO" id="GO:0045087">
    <property type="term" value="P:innate immune response"/>
    <property type="evidence" value="ECO:0007669"/>
    <property type="project" value="UniProtKB-KW"/>
</dbReference>
<evidence type="ECO:0000313" key="14">
    <source>
        <dbReference type="Proteomes" id="UP000694569"/>
    </source>
</evidence>
<dbReference type="SUPFAM" id="SSF49899">
    <property type="entry name" value="Concanavalin A-like lectins/glucanases"/>
    <property type="match status" value="1"/>
</dbReference>
<name>A0A8C5W7P9_9ANUR</name>
<evidence type="ECO:0000256" key="3">
    <source>
        <dbReference type="ARBA" id="ARBA00022771"/>
    </source>
</evidence>
<keyword evidence="3 7" id="KW-0863">Zinc-finger</keyword>
<dbReference type="InterPro" id="IPR001841">
    <property type="entry name" value="Znf_RING"/>
</dbReference>
<evidence type="ECO:0000256" key="7">
    <source>
        <dbReference type="PROSITE-ProRule" id="PRU00024"/>
    </source>
</evidence>
<sequence length="588" mass="65533">MPRPPLKPHLMQSPPCLSPFKPGSGQRAASDLLSSSTQVGLEAPNVTLRSGDEAGNGEGRAGREDASHGGAVMASDLREELDCSVCLNIFSDPVMLSCGHNFCRVCIENVLDTQDGAGVYTCPECRAEFTERPALQRNMKLCNIAEQFSLQSGQTAEAILCVYCVQAPVPAVKTCVQCETSLCDLHLAAHNQSVEHSLTEPTVFMGNKKCPVHNEAFKYYCTRDAVCACVSCCLAGEHKKHDVELLAEASEKKKEELRRIIEKLNLRKLEIEKMDQELTLLQEELEPKAAGITERVTTLFGDIRDQVDALEKRVLGEISRWSEDISHQLSNLMKQQEMEKEELAGKIRRMEELCKMTDPIIVLQGWETHRADDDTETDKVKVPEIQTVNEDLILVNLYSGLTDIMMDLKRSSRVLDLTLDIKMANDYVALSHDLKTASLSDIAVSYPKTAERFVMFAQVLSIESISTGQCYFEVEFSEKGSCGVGAAYPSIARDGKESGPGCNKKSWCLIRYGDGIKVSNIHDHKAKRIGNDSPVQRVGVYVDYDAGRLSFYHLGVQVRHLHTFTTTFTEPLHAMFSIYKEAWIRIRL</sequence>
<accession>A0A8C5W7P9</accession>
<dbReference type="PANTHER" id="PTHR25465">
    <property type="entry name" value="B-BOX DOMAIN CONTAINING"/>
    <property type="match status" value="1"/>
</dbReference>
<dbReference type="InterPro" id="IPR006574">
    <property type="entry name" value="PRY"/>
</dbReference>
<protein>
    <submittedName>
        <fullName evidence="13">Uncharacterized protein</fullName>
    </submittedName>
</protein>
<dbReference type="GO" id="GO:0008270">
    <property type="term" value="F:zinc ion binding"/>
    <property type="evidence" value="ECO:0007669"/>
    <property type="project" value="UniProtKB-KW"/>
</dbReference>
<evidence type="ECO:0000256" key="5">
    <source>
        <dbReference type="ARBA" id="ARBA00022859"/>
    </source>
</evidence>
<dbReference type="Pfam" id="PF00643">
    <property type="entry name" value="zf-B_box"/>
    <property type="match status" value="1"/>
</dbReference>
<dbReference type="Pfam" id="PF13765">
    <property type="entry name" value="PRY"/>
    <property type="match status" value="1"/>
</dbReference>
<dbReference type="InterPro" id="IPR003649">
    <property type="entry name" value="Bbox_C"/>
</dbReference>
<dbReference type="InterPro" id="IPR000315">
    <property type="entry name" value="Znf_B-box"/>
</dbReference>
<dbReference type="InterPro" id="IPR043136">
    <property type="entry name" value="B30.2/SPRY_sf"/>
</dbReference>
<dbReference type="Gene3D" id="3.30.40.10">
    <property type="entry name" value="Zinc/RING finger domain, C3HC4 (zinc finger)"/>
    <property type="match status" value="1"/>
</dbReference>
<feature type="coiled-coil region" evidence="8">
    <location>
        <begin position="243"/>
        <end position="286"/>
    </location>
</feature>
<dbReference type="GeneTree" id="ENSGT01030000234583"/>
<dbReference type="Gene3D" id="2.60.120.920">
    <property type="match status" value="1"/>
</dbReference>
<dbReference type="InterPro" id="IPR003877">
    <property type="entry name" value="SPRY_dom"/>
</dbReference>
<dbReference type="PROSITE" id="PS00518">
    <property type="entry name" value="ZF_RING_1"/>
    <property type="match status" value="1"/>
</dbReference>
<dbReference type="InterPro" id="IPR003879">
    <property type="entry name" value="Butyrophylin_SPRY"/>
</dbReference>
<dbReference type="SUPFAM" id="SSF57850">
    <property type="entry name" value="RING/U-box"/>
    <property type="match status" value="1"/>
</dbReference>
<dbReference type="Gene3D" id="3.30.160.60">
    <property type="entry name" value="Classic Zinc Finger"/>
    <property type="match status" value="1"/>
</dbReference>
<proteinExistence type="predicted"/>
<dbReference type="SUPFAM" id="SSF57845">
    <property type="entry name" value="B-box zinc-binding domain"/>
    <property type="match status" value="1"/>
</dbReference>
<reference evidence="13" key="2">
    <citation type="submission" date="2025-09" db="UniProtKB">
        <authorList>
            <consortium name="Ensembl"/>
        </authorList>
    </citation>
    <scope>IDENTIFICATION</scope>
</reference>
<dbReference type="Proteomes" id="UP000694569">
    <property type="component" value="Unplaced"/>
</dbReference>
<dbReference type="InterPro" id="IPR001870">
    <property type="entry name" value="B30.2/SPRY"/>
</dbReference>
<organism evidence="13 14">
    <name type="scientific">Leptobrachium leishanense</name>
    <name type="common">Leishan spiny toad</name>
    <dbReference type="NCBI Taxonomy" id="445787"/>
    <lineage>
        <taxon>Eukaryota</taxon>
        <taxon>Metazoa</taxon>
        <taxon>Chordata</taxon>
        <taxon>Craniata</taxon>
        <taxon>Vertebrata</taxon>
        <taxon>Euteleostomi</taxon>
        <taxon>Amphibia</taxon>
        <taxon>Batrachia</taxon>
        <taxon>Anura</taxon>
        <taxon>Pelobatoidea</taxon>
        <taxon>Megophryidae</taxon>
        <taxon>Leptobrachium</taxon>
    </lineage>
</organism>
<dbReference type="SMART" id="SM00184">
    <property type="entry name" value="RING"/>
    <property type="match status" value="1"/>
</dbReference>
<keyword evidence="14" id="KW-1185">Reference proteome</keyword>
<keyword evidence="5" id="KW-0391">Immunity</keyword>
<dbReference type="Pfam" id="PF00622">
    <property type="entry name" value="SPRY"/>
    <property type="match status" value="1"/>
</dbReference>
<dbReference type="OrthoDB" id="6105938at2759"/>
<keyword evidence="4" id="KW-0862">Zinc</keyword>
<evidence type="ECO:0000256" key="6">
    <source>
        <dbReference type="ARBA" id="ARBA00023054"/>
    </source>
</evidence>
<dbReference type="CDD" id="cd16597">
    <property type="entry name" value="RING-HC_TRIM25_C-IV"/>
    <property type="match status" value="1"/>
</dbReference>
<dbReference type="InterPro" id="IPR051051">
    <property type="entry name" value="E3_ubiq-ligase_TRIM/RNF"/>
</dbReference>
<feature type="domain" description="B box-type" evidence="11">
    <location>
        <begin position="205"/>
        <end position="246"/>
    </location>
</feature>
<dbReference type="PANTHER" id="PTHR25465:SF41">
    <property type="entry name" value="E3 UBIQUITIN-PROTEIN LIGASE RNF135"/>
    <property type="match status" value="1"/>
</dbReference>
<dbReference type="InterPro" id="IPR013320">
    <property type="entry name" value="ConA-like_dom_sf"/>
</dbReference>
<dbReference type="SMART" id="SM00336">
    <property type="entry name" value="BBOX"/>
    <property type="match status" value="1"/>
</dbReference>
<evidence type="ECO:0000256" key="8">
    <source>
        <dbReference type="SAM" id="Coils"/>
    </source>
</evidence>
<dbReference type="CDD" id="cd19769">
    <property type="entry name" value="Bbox2_TRIM16-like"/>
    <property type="match status" value="1"/>
</dbReference>
<dbReference type="InterPro" id="IPR013083">
    <property type="entry name" value="Znf_RING/FYVE/PHD"/>
</dbReference>
<dbReference type="PRINTS" id="PR01407">
    <property type="entry name" value="BUTYPHLNCDUF"/>
</dbReference>
<evidence type="ECO:0000259" key="10">
    <source>
        <dbReference type="PROSITE" id="PS50089"/>
    </source>
</evidence>